<evidence type="ECO:0000256" key="1">
    <source>
        <dbReference type="ARBA" id="ARBA00000085"/>
    </source>
</evidence>
<dbReference type="Pfam" id="PF00989">
    <property type="entry name" value="PAS"/>
    <property type="match status" value="1"/>
</dbReference>
<dbReference type="InterPro" id="IPR004358">
    <property type="entry name" value="Sig_transdc_His_kin-like_C"/>
</dbReference>
<dbReference type="PROSITE" id="PS50112">
    <property type="entry name" value="PAS"/>
    <property type="match status" value="1"/>
</dbReference>
<gene>
    <name evidence="12" type="ORF">CU669_18500</name>
</gene>
<evidence type="ECO:0000256" key="4">
    <source>
        <dbReference type="ARBA" id="ARBA00022553"/>
    </source>
</evidence>
<keyword evidence="4" id="KW-0597">Phosphoprotein</keyword>
<dbReference type="Gene3D" id="3.30.565.10">
    <property type="entry name" value="Histidine kinase-like ATPase, C-terminal domain"/>
    <property type="match status" value="1"/>
</dbReference>
<reference evidence="12 13" key="1">
    <citation type="submission" date="2017-11" db="EMBL/GenBank/DDBJ databases">
        <title>Draft genome sequence of magnetotactic bacterium Magnetospirillum kuznetsovii LBB-42.</title>
        <authorList>
            <person name="Grouzdev D.S."/>
            <person name="Rysina M.S."/>
            <person name="Baslerov R.V."/>
            <person name="Koziaeva V."/>
        </authorList>
    </citation>
    <scope>NUCLEOTIDE SEQUENCE [LARGE SCALE GENOMIC DNA]</scope>
    <source>
        <strain evidence="12 13">LBB-42</strain>
    </source>
</reference>
<dbReference type="CDD" id="cd06225">
    <property type="entry name" value="HAMP"/>
    <property type="match status" value="1"/>
</dbReference>
<dbReference type="GO" id="GO:0000155">
    <property type="term" value="F:phosphorelay sensor kinase activity"/>
    <property type="evidence" value="ECO:0007669"/>
    <property type="project" value="InterPro"/>
</dbReference>
<dbReference type="PANTHER" id="PTHR43047:SF63">
    <property type="entry name" value="HISTIDINE KINASE"/>
    <property type="match status" value="1"/>
</dbReference>
<keyword evidence="5" id="KW-0808">Transferase</keyword>
<protein>
    <recommendedName>
        <fullName evidence="3">histidine kinase</fullName>
        <ecNumber evidence="3">2.7.13.3</ecNumber>
    </recommendedName>
</protein>
<dbReference type="SMART" id="SM00388">
    <property type="entry name" value="HisKA"/>
    <property type="match status" value="1"/>
</dbReference>
<comment type="catalytic activity">
    <reaction evidence="1">
        <text>ATP + protein L-histidine = ADP + protein N-phospho-L-histidine.</text>
        <dbReference type="EC" id="2.7.13.3"/>
    </reaction>
</comment>
<evidence type="ECO:0000313" key="13">
    <source>
        <dbReference type="Proteomes" id="UP000251075"/>
    </source>
</evidence>
<dbReference type="PROSITE" id="PS50109">
    <property type="entry name" value="HIS_KIN"/>
    <property type="match status" value="1"/>
</dbReference>
<dbReference type="CDD" id="cd00082">
    <property type="entry name" value="HisKA"/>
    <property type="match status" value="1"/>
</dbReference>
<dbReference type="EMBL" id="PGTO01000023">
    <property type="protein sequence ID" value="RAU20442.1"/>
    <property type="molecule type" value="Genomic_DNA"/>
</dbReference>
<dbReference type="InterPro" id="IPR035965">
    <property type="entry name" value="PAS-like_dom_sf"/>
</dbReference>
<dbReference type="EC" id="2.7.13.3" evidence="3"/>
<feature type="region of interest" description="Disordered" evidence="7">
    <location>
        <begin position="722"/>
        <end position="742"/>
    </location>
</feature>
<dbReference type="SUPFAM" id="SSF55874">
    <property type="entry name" value="ATPase domain of HSP90 chaperone/DNA topoisomerase II/histidine kinase"/>
    <property type="match status" value="1"/>
</dbReference>
<dbReference type="NCBIfam" id="TIGR00229">
    <property type="entry name" value="sensory_box"/>
    <property type="match status" value="1"/>
</dbReference>
<evidence type="ECO:0000259" key="8">
    <source>
        <dbReference type="PROSITE" id="PS50109"/>
    </source>
</evidence>
<evidence type="ECO:0000256" key="5">
    <source>
        <dbReference type="ARBA" id="ARBA00022679"/>
    </source>
</evidence>
<evidence type="ECO:0000256" key="7">
    <source>
        <dbReference type="SAM" id="MobiDB-lite"/>
    </source>
</evidence>
<comment type="caution">
    <text evidence="12">The sequence shown here is derived from an EMBL/GenBank/DDBJ whole genome shotgun (WGS) entry which is preliminary data.</text>
</comment>
<dbReference type="InterPro" id="IPR003661">
    <property type="entry name" value="HisK_dim/P_dom"/>
</dbReference>
<keyword evidence="6" id="KW-0418">Kinase</keyword>
<sequence length="742" mass="80284">MEAMSGAFVRRRILIALAALMPFALLEFHYVSSMKDKVVVAARERASTLARAAALQHRTMLEAAVLSLDQVAQMASISDGSPRECVARIQQIRANSALFVNLARGTPDGDVDCTGMPGQTRFIAGAIDVAKRAMATGQPAVGPATISPNHGRPILPLARPLPSLDGRVERVIVAGINLYWLDRAVDELALNSGDRVMVLNDQGTVLASRPSMPDLIGKTITHPTTRTDATQFAATLQDGTERHFELTSFEGGTRIAVGIDQGQVLAELDAARTAHLIGFALTAAGSVTLLVLMDYFGLARRGRRFAKVAAQIAGGDRTARLHIDHRDPLEFARIAASFNSMADGIAERDRQIEQAHDEVRKLSRAVEQSAHMVIITDINGTIEYVNPKFIEVTGYQPEEAIGRTPAILRSGDTPPSLYKTIWETILCGREWHGDLKDRRKDGSVFWAAVSIAPVRAPNGSLTHFVSLHEDITRRKLDEESSKIAREQAEVANRAKSEILANMSHELRTPLNAIIGFSETMLIEMFGPLGSAKYLEYAKDIHYSGQHLLELINDILDVSAIEAGKMELHEEAVAVDHLVAASVRLVADRAEKGKVTLQSRLAPDLPSLFGDARRLKQILLNILSNAVKFTPEDGSVTITAEINGYGDLAVKVKDTGIGMSPEEIAKAVTKFGQVDSSLARKHDGTGLGLPLTIGLVDLHGGTLDISSKKGQGTEISIVFPKSRLTPSGRTNAHADERQLAPTS</sequence>
<dbReference type="InterPro" id="IPR036097">
    <property type="entry name" value="HisK_dim/P_sf"/>
</dbReference>
<dbReference type="SMART" id="SM00086">
    <property type="entry name" value="PAC"/>
    <property type="match status" value="1"/>
</dbReference>
<dbReference type="Pfam" id="PF00672">
    <property type="entry name" value="HAMP"/>
    <property type="match status" value="1"/>
</dbReference>
<dbReference type="CDD" id="cd00130">
    <property type="entry name" value="PAS"/>
    <property type="match status" value="1"/>
</dbReference>
<dbReference type="InterPro" id="IPR005467">
    <property type="entry name" value="His_kinase_dom"/>
</dbReference>
<evidence type="ECO:0000313" key="12">
    <source>
        <dbReference type="EMBL" id="RAU20442.1"/>
    </source>
</evidence>
<feature type="domain" description="HAMP" evidence="11">
    <location>
        <begin position="303"/>
        <end position="350"/>
    </location>
</feature>
<evidence type="ECO:0000259" key="9">
    <source>
        <dbReference type="PROSITE" id="PS50112"/>
    </source>
</evidence>
<evidence type="ECO:0000256" key="3">
    <source>
        <dbReference type="ARBA" id="ARBA00012438"/>
    </source>
</evidence>
<dbReference type="SUPFAM" id="SSF47384">
    <property type="entry name" value="Homodimeric domain of signal transducing histidine kinase"/>
    <property type="match status" value="1"/>
</dbReference>
<dbReference type="GO" id="GO:0005886">
    <property type="term" value="C:plasma membrane"/>
    <property type="evidence" value="ECO:0007669"/>
    <property type="project" value="TreeGrafter"/>
</dbReference>
<dbReference type="InterPro" id="IPR000014">
    <property type="entry name" value="PAS"/>
</dbReference>
<dbReference type="SUPFAM" id="SSF55785">
    <property type="entry name" value="PYP-like sensor domain (PAS domain)"/>
    <property type="match status" value="1"/>
</dbReference>
<dbReference type="Gene3D" id="3.30.450.20">
    <property type="entry name" value="PAS domain"/>
    <property type="match status" value="2"/>
</dbReference>
<evidence type="ECO:0000259" key="10">
    <source>
        <dbReference type="PROSITE" id="PS50113"/>
    </source>
</evidence>
<dbReference type="InterPro" id="IPR013767">
    <property type="entry name" value="PAS_fold"/>
</dbReference>
<dbReference type="PROSITE" id="PS50113">
    <property type="entry name" value="PAC"/>
    <property type="match status" value="1"/>
</dbReference>
<dbReference type="SMART" id="SM00387">
    <property type="entry name" value="HATPase_c"/>
    <property type="match status" value="1"/>
</dbReference>
<dbReference type="SMART" id="SM00304">
    <property type="entry name" value="HAMP"/>
    <property type="match status" value="1"/>
</dbReference>
<feature type="domain" description="Histidine kinase" evidence="8">
    <location>
        <begin position="501"/>
        <end position="722"/>
    </location>
</feature>
<evidence type="ECO:0000256" key="6">
    <source>
        <dbReference type="ARBA" id="ARBA00022777"/>
    </source>
</evidence>
<dbReference type="InterPro" id="IPR003594">
    <property type="entry name" value="HATPase_dom"/>
</dbReference>
<dbReference type="GO" id="GO:0006355">
    <property type="term" value="P:regulation of DNA-templated transcription"/>
    <property type="evidence" value="ECO:0007669"/>
    <property type="project" value="InterPro"/>
</dbReference>
<evidence type="ECO:0000259" key="11">
    <source>
        <dbReference type="PROSITE" id="PS50885"/>
    </source>
</evidence>
<dbReference type="PANTHER" id="PTHR43047">
    <property type="entry name" value="TWO-COMPONENT HISTIDINE PROTEIN KINASE"/>
    <property type="match status" value="1"/>
</dbReference>
<dbReference type="PRINTS" id="PR00344">
    <property type="entry name" value="BCTRLSENSOR"/>
</dbReference>
<dbReference type="Gene3D" id="1.10.287.130">
    <property type="match status" value="1"/>
</dbReference>
<accession>A0A364NTR2</accession>
<dbReference type="InterPro" id="IPR036890">
    <property type="entry name" value="HATPase_C_sf"/>
</dbReference>
<dbReference type="RefSeq" id="WP_112147078.1">
    <property type="nucleotide sequence ID" value="NZ_PGTO01000023.1"/>
</dbReference>
<dbReference type="Pfam" id="PF00512">
    <property type="entry name" value="HisKA"/>
    <property type="match status" value="1"/>
</dbReference>
<dbReference type="CDD" id="cd18773">
    <property type="entry name" value="PDC1_HK_sensor"/>
    <property type="match status" value="1"/>
</dbReference>
<dbReference type="SMART" id="SM00091">
    <property type="entry name" value="PAS"/>
    <property type="match status" value="1"/>
</dbReference>
<comment type="subcellular location">
    <subcellularLocation>
        <location evidence="2">Membrane</location>
    </subcellularLocation>
</comment>
<dbReference type="Pfam" id="PF02518">
    <property type="entry name" value="HATPase_c"/>
    <property type="match status" value="1"/>
</dbReference>
<dbReference type="Proteomes" id="UP000251075">
    <property type="component" value="Unassembled WGS sequence"/>
</dbReference>
<feature type="compositionally biased region" description="Basic and acidic residues" evidence="7">
    <location>
        <begin position="731"/>
        <end position="742"/>
    </location>
</feature>
<dbReference type="InterPro" id="IPR003660">
    <property type="entry name" value="HAMP_dom"/>
</dbReference>
<dbReference type="InterPro" id="IPR000700">
    <property type="entry name" value="PAS-assoc_C"/>
</dbReference>
<dbReference type="AlphaFoldDB" id="A0A364NTR2"/>
<feature type="domain" description="PAC" evidence="10">
    <location>
        <begin position="429"/>
        <end position="483"/>
    </location>
</feature>
<evidence type="ECO:0000256" key="2">
    <source>
        <dbReference type="ARBA" id="ARBA00004370"/>
    </source>
</evidence>
<name>A0A364NTR2_9PROT</name>
<organism evidence="12 13">
    <name type="scientific">Paramagnetospirillum kuznetsovii</name>
    <dbReference type="NCBI Taxonomy" id="2053833"/>
    <lineage>
        <taxon>Bacteria</taxon>
        <taxon>Pseudomonadati</taxon>
        <taxon>Pseudomonadota</taxon>
        <taxon>Alphaproteobacteria</taxon>
        <taxon>Rhodospirillales</taxon>
        <taxon>Magnetospirillaceae</taxon>
        <taxon>Paramagnetospirillum</taxon>
    </lineage>
</organism>
<keyword evidence="13" id="KW-1185">Reference proteome</keyword>
<feature type="domain" description="PAS" evidence="9">
    <location>
        <begin position="358"/>
        <end position="404"/>
    </location>
</feature>
<dbReference type="Gene3D" id="6.10.340.10">
    <property type="match status" value="1"/>
</dbReference>
<dbReference type="CDD" id="cd16922">
    <property type="entry name" value="HATPase_EvgS-ArcB-TorS-like"/>
    <property type="match status" value="1"/>
</dbReference>
<dbReference type="PROSITE" id="PS50885">
    <property type="entry name" value="HAMP"/>
    <property type="match status" value="1"/>
</dbReference>
<proteinExistence type="predicted"/>
<dbReference type="GO" id="GO:0009927">
    <property type="term" value="F:histidine phosphotransfer kinase activity"/>
    <property type="evidence" value="ECO:0007669"/>
    <property type="project" value="TreeGrafter"/>
</dbReference>
<dbReference type="InterPro" id="IPR001610">
    <property type="entry name" value="PAC"/>
</dbReference>